<dbReference type="Proteomes" id="UP000622317">
    <property type="component" value="Unassembled WGS sequence"/>
</dbReference>
<comment type="caution">
    <text evidence="1">The sequence shown here is derived from an EMBL/GenBank/DDBJ whole genome shotgun (WGS) entry which is preliminary data.</text>
</comment>
<keyword evidence="2" id="KW-1185">Reference proteome</keyword>
<name>A0A927F7P5_9BACT</name>
<sequence length="71" mass="8130">MKKDPDKKLKELNSQIRKVKKQIAYEKLESLAGFAQALIDGKLDQIRNHDTEQLREIHKTLSILFGPGQDA</sequence>
<dbReference type="EMBL" id="JACYFG010000022">
    <property type="protein sequence ID" value="MBD5779874.1"/>
    <property type="molecule type" value="Genomic_DNA"/>
</dbReference>
<protein>
    <submittedName>
        <fullName evidence="1">Uncharacterized protein</fullName>
    </submittedName>
</protein>
<proteinExistence type="predicted"/>
<evidence type="ECO:0000313" key="2">
    <source>
        <dbReference type="Proteomes" id="UP000622317"/>
    </source>
</evidence>
<organism evidence="1 2">
    <name type="scientific">Pelagicoccus enzymogenes</name>
    <dbReference type="NCBI Taxonomy" id="2773457"/>
    <lineage>
        <taxon>Bacteria</taxon>
        <taxon>Pseudomonadati</taxon>
        <taxon>Verrucomicrobiota</taxon>
        <taxon>Opitutia</taxon>
        <taxon>Puniceicoccales</taxon>
        <taxon>Pelagicoccaceae</taxon>
        <taxon>Pelagicoccus</taxon>
    </lineage>
</organism>
<dbReference type="AlphaFoldDB" id="A0A927F7P5"/>
<dbReference type="RefSeq" id="WP_191617003.1">
    <property type="nucleotide sequence ID" value="NZ_JACYFG010000022.1"/>
</dbReference>
<gene>
    <name evidence="1" type="ORF">IEN85_10275</name>
</gene>
<evidence type="ECO:0000313" key="1">
    <source>
        <dbReference type="EMBL" id="MBD5779874.1"/>
    </source>
</evidence>
<reference evidence="1" key="1">
    <citation type="submission" date="2020-09" db="EMBL/GenBank/DDBJ databases">
        <title>Pelagicoccus enzymogenes sp. nov. with an EPS production, isolated from marine sediment.</title>
        <authorList>
            <person name="Feng X."/>
        </authorList>
    </citation>
    <scope>NUCLEOTIDE SEQUENCE</scope>
    <source>
        <strain evidence="1">NFK12</strain>
    </source>
</reference>
<accession>A0A927F7P5</accession>